<dbReference type="Pfam" id="PF00095">
    <property type="entry name" value="WAP"/>
    <property type="match status" value="1"/>
</dbReference>
<dbReference type="Proteomes" id="UP000036681">
    <property type="component" value="Unplaced"/>
</dbReference>
<dbReference type="WBParaSite" id="ALUE_0001221701-mRNA-1">
    <property type="protein sequence ID" value="ALUE_0001221701-mRNA-1"/>
    <property type="gene ID" value="ALUE_0001221701"/>
</dbReference>
<dbReference type="SUPFAM" id="SSF57362">
    <property type="entry name" value="BPTI-like"/>
    <property type="match status" value="1"/>
</dbReference>
<evidence type="ECO:0000259" key="3">
    <source>
        <dbReference type="PROSITE" id="PS50279"/>
    </source>
</evidence>
<evidence type="ECO:0000256" key="2">
    <source>
        <dbReference type="ARBA" id="ARBA00038506"/>
    </source>
</evidence>
<dbReference type="SMART" id="SM00217">
    <property type="entry name" value="WAP"/>
    <property type="match status" value="1"/>
</dbReference>
<dbReference type="Gene3D" id="4.10.410.10">
    <property type="entry name" value="Pancreatic trypsin inhibitor Kunitz domain"/>
    <property type="match status" value="1"/>
</dbReference>
<dbReference type="InterPro" id="IPR008197">
    <property type="entry name" value="WAP_dom"/>
</dbReference>
<evidence type="ECO:0000259" key="4">
    <source>
        <dbReference type="PROSITE" id="PS51390"/>
    </source>
</evidence>
<dbReference type="AlphaFoldDB" id="A0A0M3I5J1"/>
<organism evidence="5 6">
    <name type="scientific">Ascaris lumbricoides</name>
    <name type="common">Giant roundworm</name>
    <dbReference type="NCBI Taxonomy" id="6252"/>
    <lineage>
        <taxon>Eukaryota</taxon>
        <taxon>Metazoa</taxon>
        <taxon>Ecdysozoa</taxon>
        <taxon>Nematoda</taxon>
        <taxon>Chromadorea</taxon>
        <taxon>Rhabditida</taxon>
        <taxon>Spirurina</taxon>
        <taxon>Ascaridomorpha</taxon>
        <taxon>Ascaridoidea</taxon>
        <taxon>Ascarididae</taxon>
        <taxon>Ascaris</taxon>
    </lineage>
</organism>
<dbReference type="SUPFAM" id="SSF57256">
    <property type="entry name" value="Elafin-like"/>
    <property type="match status" value="1"/>
</dbReference>
<dbReference type="PROSITE" id="PS51390">
    <property type="entry name" value="WAP"/>
    <property type="match status" value="1"/>
</dbReference>
<dbReference type="CDD" id="cd00109">
    <property type="entry name" value="Kunitz-type"/>
    <property type="match status" value="1"/>
</dbReference>
<dbReference type="InterPro" id="IPR036880">
    <property type="entry name" value="Kunitz_BPTI_sf"/>
</dbReference>
<feature type="domain" description="BPTI/Kunitz inhibitor" evidence="3">
    <location>
        <begin position="149"/>
        <end position="199"/>
    </location>
</feature>
<dbReference type="GO" id="GO:0005615">
    <property type="term" value="C:extracellular space"/>
    <property type="evidence" value="ECO:0007669"/>
    <property type="project" value="TreeGrafter"/>
</dbReference>
<protein>
    <submittedName>
        <fullName evidence="6">Kunitz/Bovine pancreatic trypsin inhibitor domain protein</fullName>
    </submittedName>
</protein>
<dbReference type="PANTHER" id="PTHR46751:SF1">
    <property type="entry name" value="WAP FOUR-DISULFIDE CORE DOMAIN PROTEIN 6A"/>
    <property type="match status" value="1"/>
</dbReference>
<dbReference type="SMART" id="SM00131">
    <property type="entry name" value="KU"/>
    <property type="match status" value="1"/>
</dbReference>
<name>A0A0M3I5J1_ASCLU</name>
<dbReference type="PROSITE" id="PS50279">
    <property type="entry name" value="BPTI_KUNITZ_2"/>
    <property type="match status" value="1"/>
</dbReference>
<feature type="domain" description="WAP" evidence="4">
    <location>
        <begin position="87"/>
        <end position="141"/>
    </location>
</feature>
<accession>A0A0M3I5J1</accession>
<dbReference type="InterPro" id="IPR036645">
    <property type="entry name" value="Elafin-like_sf"/>
</dbReference>
<dbReference type="Gene3D" id="4.10.75.10">
    <property type="entry name" value="Elafin-like"/>
    <property type="match status" value="1"/>
</dbReference>
<dbReference type="InterPro" id="IPR002223">
    <property type="entry name" value="Kunitz_BPTI"/>
</dbReference>
<dbReference type="InterPro" id="IPR020901">
    <property type="entry name" value="Prtase_inh_Kunz-CS"/>
</dbReference>
<evidence type="ECO:0000313" key="6">
    <source>
        <dbReference type="WBParaSite" id="ALUE_0001221701-mRNA-1"/>
    </source>
</evidence>
<sequence>MGEMDICEYWSLIGELTEHPECIDTIEETTSKPTTKPLLLSTCSSSAELVQCTHDSVTCPRSGQACLQTNGKKCCQAVTRGVPASDINAKAGSCPTPPGISVPKDTAVGCWLDSGCPGVQKCCVEPNPTTNSAARICRDPVGVSSTSICILPLVVGSCNAPSTRFYYDSASGKCNTFQYSGCGGNSNNFQSLTSCQATCEASGVIGTPACPAKANAGLNCFFEHKDACRTDSDCLGRESNVQPSCCRTTCGHRICYLY</sequence>
<evidence type="ECO:0000313" key="5">
    <source>
        <dbReference type="Proteomes" id="UP000036681"/>
    </source>
</evidence>
<reference evidence="6" key="1">
    <citation type="submission" date="2017-02" db="UniProtKB">
        <authorList>
            <consortium name="WormBaseParasite"/>
        </authorList>
    </citation>
    <scope>IDENTIFICATION</scope>
</reference>
<dbReference type="GO" id="GO:0004867">
    <property type="term" value="F:serine-type endopeptidase inhibitor activity"/>
    <property type="evidence" value="ECO:0007669"/>
    <property type="project" value="InterPro"/>
</dbReference>
<keyword evidence="5" id="KW-1185">Reference proteome</keyword>
<dbReference type="InterPro" id="IPR051388">
    <property type="entry name" value="Serpin_venom_toxin"/>
</dbReference>
<dbReference type="PANTHER" id="PTHR46751">
    <property type="entry name" value="EPPIN"/>
    <property type="match status" value="1"/>
</dbReference>
<comment type="similarity">
    <text evidence="2">Belongs to the venom Kunitz-type family. 03 (sub-Kunitz) subfamily.</text>
</comment>
<evidence type="ECO:0000256" key="1">
    <source>
        <dbReference type="ARBA" id="ARBA00023157"/>
    </source>
</evidence>
<dbReference type="Pfam" id="PF00014">
    <property type="entry name" value="Kunitz_BPTI"/>
    <property type="match status" value="1"/>
</dbReference>
<proteinExistence type="inferred from homology"/>
<dbReference type="PRINTS" id="PR00759">
    <property type="entry name" value="BASICPTASE"/>
</dbReference>
<keyword evidence="1" id="KW-1015">Disulfide bond</keyword>
<dbReference type="PROSITE" id="PS00280">
    <property type="entry name" value="BPTI_KUNITZ_1"/>
    <property type="match status" value="1"/>
</dbReference>